<name>A0A7X0NG24_9GAMM</name>
<keyword evidence="4" id="KW-1185">Reference proteome</keyword>
<sequence>MSEDKLIKLLKIFIVLGLFLLLLGHYLLSYANLPEKMGVTGIIISAVCIALGLFFSLPTKMYLTFILVTRENNKEQENKKKVDTPKNNRSKNTDDKVK</sequence>
<dbReference type="Proteomes" id="UP000537141">
    <property type="component" value="Unassembled WGS sequence"/>
</dbReference>
<protein>
    <submittedName>
        <fullName evidence="3">Uncharacterized protein YacL</fullName>
    </submittedName>
</protein>
<dbReference type="RefSeq" id="WP_246454898.1">
    <property type="nucleotide sequence ID" value="NZ_AP027362.1"/>
</dbReference>
<gene>
    <name evidence="3" type="ORF">HNQ55_001130</name>
</gene>
<evidence type="ECO:0000313" key="4">
    <source>
        <dbReference type="Proteomes" id="UP000537141"/>
    </source>
</evidence>
<feature type="region of interest" description="Disordered" evidence="1">
    <location>
        <begin position="73"/>
        <end position="98"/>
    </location>
</feature>
<dbReference type="EMBL" id="JACHHU010000006">
    <property type="protein sequence ID" value="MBB6542631.1"/>
    <property type="molecule type" value="Genomic_DNA"/>
</dbReference>
<keyword evidence="2" id="KW-1133">Transmembrane helix</keyword>
<comment type="caution">
    <text evidence="3">The sequence shown here is derived from an EMBL/GenBank/DDBJ whole genome shotgun (WGS) entry which is preliminary data.</text>
</comment>
<keyword evidence="2" id="KW-0472">Membrane</keyword>
<organism evidence="3 4">
    <name type="scientific">Thalassotalea piscium</name>
    <dbReference type="NCBI Taxonomy" id="1230533"/>
    <lineage>
        <taxon>Bacteria</taxon>
        <taxon>Pseudomonadati</taxon>
        <taxon>Pseudomonadota</taxon>
        <taxon>Gammaproteobacteria</taxon>
        <taxon>Alteromonadales</taxon>
        <taxon>Colwelliaceae</taxon>
        <taxon>Thalassotalea</taxon>
    </lineage>
</organism>
<feature type="transmembrane region" description="Helical" evidence="2">
    <location>
        <begin position="37"/>
        <end position="57"/>
    </location>
</feature>
<dbReference type="AlphaFoldDB" id="A0A7X0NG24"/>
<keyword evidence="2" id="KW-0812">Transmembrane</keyword>
<accession>A0A7X0NG24</accession>
<feature type="transmembrane region" description="Helical" evidence="2">
    <location>
        <begin position="12"/>
        <end position="31"/>
    </location>
</feature>
<proteinExistence type="predicted"/>
<reference evidence="3 4" key="1">
    <citation type="submission" date="2020-08" db="EMBL/GenBank/DDBJ databases">
        <title>Genomic Encyclopedia of Type Strains, Phase IV (KMG-IV): sequencing the most valuable type-strain genomes for metagenomic binning, comparative biology and taxonomic classification.</title>
        <authorList>
            <person name="Goeker M."/>
        </authorList>
    </citation>
    <scope>NUCLEOTIDE SEQUENCE [LARGE SCALE GENOMIC DNA]</scope>
    <source>
        <strain evidence="3 4">DSM 26287</strain>
    </source>
</reference>
<evidence type="ECO:0000256" key="2">
    <source>
        <dbReference type="SAM" id="Phobius"/>
    </source>
</evidence>
<evidence type="ECO:0000313" key="3">
    <source>
        <dbReference type="EMBL" id="MBB6542631.1"/>
    </source>
</evidence>
<evidence type="ECO:0000256" key="1">
    <source>
        <dbReference type="SAM" id="MobiDB-lite"/>
    </source>
</evidence>